<protein>
    <submittedName>
        <fullName evidence="2">Uncharacterized protein</fullName>
    </submittedName>
</protein>
<evidence type="ECO:0000256" key="1">
    <source>
        <dbReference type="SAM" id="SignalP"/>
    </source>
</evidence>
<evidence type="ECO:0000313" key="3">
    <source>
        <dbReference type="EMBL" id="CEK94077.1"/>
    </source>
</evidence>
<feature type="signal peptide" evidence="1">
    <location>
        <begin position="1"/>
        <end position="19"/>
    </location>
</feature>
<gene>
    <name evidence="2" type="primary">ORF198802</name>
    <name evidence="3" type="synonym">ORF198833</name>
</gene>
<sequence>MHFSLLVTVLIFQVSEFESQTMFDYRSQTADSLKATLAHVAAYLYICILTNLSVSELSL</sequence>
<reference evidence="2" key="1">
    <citation type="submission" date="2014-12" db="EMBL/GenBank/DDBJ databases">
        <title>Insight into the proteome of Arion vulgaris.</title>
        <authorList>
            <person name="Aradska J."/>
            <person name="Bulat T."/>
            <person name="Smidak R."/>
            <person name="Sarate P."/>
            <person name="Gangsoo J."/>
            <person name="Sialana F."/>
            <person name="Bilban M."/>
            <person name="Lubec G."/>
        </authorList>
    </citation>
    <scope>NUCLEOTIDE SEQUENCE</scope>
    <source>
        <tissue evidence="2">Skin</tissue>
    </source>
</reference>
<dbReference type="EMBL" id="HACG01047210">
    <property type="protein sequence ID" value="CEK94075.1"/>
    <property type="molecule type" value="Transcribed_RNA"/>
</dbReference>
<keyword evidence="1" id="KW-0732">Signal</keyword>
<dbReference type="AlphaFoldDB" id="A0A0B7BPK6"/>
<organism evidence="2">
    <name type="scientific">Arion vulgaris</name>
    <dbReference type="NCBI Taxonomy" id="1028688"/>
    <lineage>
        <taxon>Eukaryota</taxon>
        <taxon>Metazoa</taxon>
        <taxon>Spiralia</taxon>
        <taxon>Lophotrochozoa</taxon>
        <taxon>Mollusca</taxon>
        <taxon>Gastropoda</taxon>
        <taxon>Heterobranchia</taxon>
        <taxon>Euthyneura</taxon>
        <taxon>Panpulmonata</taxon>
        <taxon>Eupulmonata</taxon>
        <taxon>Stylommatophora</taxon>
        <taxon>Helicina</taxon>
        <taxon>Arionoidea</taxon>
        <taxon>Arionidae</taxon>
        <taxon>Arion</taxon>
    </lineage>
</organism>
<name>A0A0B7BPK6_9EUPU</name>
<dbReference type="EMBL" id="HACG01047212">
    <property type="protein sequence ID" value="CEK94077.1"/>
    <property type="molecule type" value="Transcribed_RNA"/>
</dbReference>
<feature type="chain" id="PRO_5007391552" evidence="1">
    <location>
        <begin position="20"/>
        <end position="59"/>
    </location>
</feature>
<accession>A0A0B7BPK6</accession>
<proteinExistence type="predicted"/>
<evidence type="ECO:0000313" key="2">
    <source>
        <dbReference type="EMBL" id="CEK94075.1"/>
    </source>
</evidence>